<gene>
    <name evidence="2" type="ORF">DEO72_LG10g1247</name>
</gene>
<sequence length="117" mass="13199">MFRNINTSKTLNLQKAHIIPLSGLKRLLAHLSNHLLPDNESFDHRHAHTDRADTDWKPPGGHIPTARRYGPDKTRNFPSPPGGDHPAARRLALTVTTATGFHSTARRYTPHRQALYQ</sequence>
<proteinExistence type="predicted"/>
<dbReference type="AlphaFoldDB" id="A0A4D6N855"/>
<feature type="compositionally biased region" description="Basic and acidic residues" evidence="1">
    <location>
        <begin position="42"/>
        <end position="56"/>
    </location>
</feature>
<evidence type="ECO:0000313" key="3">
    <source>
        <dbReference type="Proteomes" id="UP000501690"/>
    </source>
</evidence>
<organism evidence="2 3">
    <name type="scientific">Vigna unguiculata</name>
    <name type="common">Cowpea</name>
    <dbReference type="NCBI Taxonomy" id="3917"/>
    <lineage>
        <taxon>Eukaryota</taxon>
        <taxon>Viridiplantae</taxon>
        <taxon>Streptophyta</taxon>
        <taxon>Embryophyta</taxon>
        <taxon>Tracheophyta</taxon>
        <taxon>Spermatophyta</taxon>
        <taxon>Magnoliopsida</taxon>
        <taxon>eudicotyledons</taxon>
        <taxon>Gunneridae</taxon>
        <taxon>Pentapetalae</taxon>
        <taxon>rosids</taxon>
        <taxon>fabids</taxon>
        <taxon>Fabales</taxon>
        <taxon>Fabaceae</taxon>
        <taxon>Papilionoideae</taxon>
        <taxon>50 kb inversion clade</taxon>
        <taxon>NPAAA clade</taxon>
        <taxon>indigoferoid/millettioid clade</taxon>
        <taxon>Phaseoleae</taxon>
        <taxon>Vigna</taxon>
    </lineage>
</organism>
<evidence type="ECO:0000313" key="2">
    <source>
        <dbReference type="EMBL" id="QCE10023.1"/>
    </source>
</evidence>
<protein>
    <submittedName>
        <fullName evidence="2">Uncharacterized protein</fullName>
    </submittedName>
</protein>
<dbReference type="EMBL" id="CP039354">
    <property type="protein sequence ID" value="QCE10023.1"/>
    <property type="molecule type" value="Genomic_DNA"/>
</dbReference>
<evidence type="ECO:0000256" key="1">
    <source>
        <dbReference type="SAM" id="MobiDB-lite"/>
    </source>
</evidence>
<name>A0A4D6N855_VIGUN</name>
<accession>A0A4D6N855</accession>
<keyword evidence="3" id="KW-1185">Reference proteome</keyword>
<feature type="region of interest" description="Disordered" evidence="1">
    <location>
        <begin position="42"/>
        <end position="89"/>
    </location>
</feature>
<dbReference type="Proteomes" id="UP000501690">
    <property type="component" value="Linkage Group LG10"/>
</dbReference>
<reference evidence="2 3" key="1">
    <citation type="submission" date="2019-04" db="EMBL/GenBank/DDBJ databases">
        <title>An improved genome assembly and genetic linkage map for asparagus bean, Vigna unguiculata ssp. sesquipedialis.</title>
        <authorList>
            <person name="Xia Q."/>
            <person name="Zhang R."/>
            <person name="Dong Y."/>
        </authorList>
    </citation>
    <scope>NUCLEOTIDE SEQUENCE [LARGE SCALE GENOMIC DNA]</scope>
    <source>
        <tissue evidence="2">Leaf</tissue>
    </source>
</reference>